<protein>
    <submittedName>
        <fullName evidence="3">NAD-dependent epimerase/dehydratase family protein</fullName>
    </submittedName>
</protein>
<sequence length="417" mass="46980">MPSGPDTRWRRARDQRRRMALCLVTGGAGFIGSHTVDLLLRRGYEVRILDNLQPRVHPRGKPGFIPQGVDFVLGDVTNRDDLGRALRDVDVVFHLAAYQDYMPDFSRFIHTNTESAALLFELAIADRDRYPVRKIVFASSQAVSGEGAYLCPSCAGGIHAPSIHDQLSARPSSRANLPAAAIHIPRPRPIDQLKRGEWEIRCEVCGGKMEPLLIRESTISPGTAYGISKYAIELLADRLGRRYEIPTVCMRYTYVQGRRNSLYNAYSGVARRFALRILHELPPVVYEDGQQLRDYINVHDVARANLLVIEDERANHQVFNVGGGRAVTVLEIASMMQRAFGSPLEPVIPREFRLGDTRHTVSDNSKLRALGWEPAIPVEQNIAEYTEWIKEQSGTREGLEEAERMMRENGVLLQVER</sequence>
<dbReference type="Gene3D" id="3.90.25.10">
    <property type="entry name" value="UDP-galactose 4-epimerase, domain 1"/>
    <property type="match status" value="1"/>
</dbReference>
<feature type="domain" description="NAD-dependent epimerase/dehydratase" evidence="2">
    <location>
        <begin position="216"/>
        <end position="322"/>
    </location>
</feature>
<reference evidence="3 4" key="1">
    <citation type="journal article" date="2019" name="Nat. Microbiol.">
        <title>Mediterranean grassland soil C-N compound turnover is dependent on rainfall and depth, and is mediated by genomically divergent microorganisms.</title>
        <authorList>
            <person name="Diamond S."/>
            <person name="Andeer P.F."/>
            <person name="Li Z."/>
            <person name="Crits-Christoph A."/>
            <person name="Burstein D."/>
            <person name="Anantharaman K."/>
            <person name="Lane K.R."/>
            <person name="Thomas B.C."/>
            <person name="Pan C."/>
            <person name="Northen T.R."/>
            <person name="Banfield J.F."/>
        </authorList>
    </citation>
    <scope>NUCLEOTIDE SEQUENCE [LARGE SCALE GENOMIC DNA]</scope>
    <source>
        <strain evidence="3">NP_7</strain>
    </source>
</reference>
<comment type="caution">
    <text evidence="3">The sequence shown here is derived from an EMBL/GenBank/DDBJ whole genome shotgun (WGS) entry which is preliminary data.</text>
</comment>
<comment type="similarity">
    <text evidence="1">Belongs to the NAD(P)-dependent epimerase/dehydratase family.</text>
</comment>
<dbReference type="InterPro" id="IPR036291">
    <property type="entry name" value="NAD(P)-bd_dom_sf"/>
</dbReference>
<dbReference type="Gene3D" id="3.40.50.720">
    <property type="entry name" value="NAD(P)-binding Rossmann-like Domain"/>
    <property type="match status" value="2"/>
</dbReference>
<dbReference type="PANTHER" id="PTHR43000">
    <property type="entry name" value="DTDP-D-GLUCOSE 4,6-DEHYDRATASE-RELATED"/>
    <property type="match status" value="1"/>
</dbReference>
<feature type="domain" description="NAD-dependent epimerase/dehydratase" evidence="2">
    <location>
        <begin position="23"/>
        <end position="148"/>
    </location>
</feature>
<dbReference type="Proteomes" id="UP000320048">
    <property type="component" value="Unassembled WGS sequence"/>
</dbReference>
<dbReference type="EMBL" id="VBAO01000007">
    <property type="protein sequence ID" value="TMI85024.1"/>
    <property type="molecule type" value="Genomic_DNA"/>
</dbReference>
<evidence type="ECO:0000313" key="4">
    <source>
        <dbReference type="Proteomes" id="UP000320048"/>
    </source>
</evidence>
<evidence type="ECO:0000313" key="3">
    <source>
        <dbReference type="EMBL" id="TMI85024.1"/>
    </source>
</evidence>
<accession>A0A537JNE9</accession>
<name>A0A537JNE9_9BACT</name>
<evidence type="ECO:0000259" key="2">
    <source>
        <dbReference type="Pfam" id="PF01370"/>
    </source>
</evidence>
<dbReference type="AlphaFoldDB" id="A0A537JNE9"/>
<evidence type="ECO:0000256" key="1">
    <source>
        <dbReference type="ARBA" id="ARBA00007637"/>
    </source>
</evidence>
<dbReference type="InterPro" id="IPR001509">
    <property type="entry name" value="Epimerase_deHydtase"/>
</dbReference>
<dbReference type="SUPFAM" id="SSF51735">
    <property type="entry name" value="NAD(P)-binding Rossmann-fold domains"/>
    <property type="match status" value="1"/>
</dbReference>
<organism evidence="3 4">
    <name type="scientific">Candidatus Segetimicrobium genomatis</name>
    <dbReference type="NCBI Taxonomy" id="2569760"/>
    <lineage>
        <taxon>Bacteria</taxon>
        <taxon>Bacillati</taxon>
        <taxon>Candidatus Sysuimicrobiota</taxon>
        <taxon>Candidatus Sysuimicrobiia</taxon>
        <taxon>Candidatus Sysuimicrobiales</taxon>
        <taxon>Candidatus Segetimicrobiaceae</taxon>
        <taxon>Candidatus Segetimicrobium</taxon>
    </lineage>
</organism>
<proteinExistence type="inferred from homology"/>
<gene>
    <name evidence="3" type="ORF">E6H04_00215</name>
</gene>
<dbReference type="Pfam" id="PF01370">
    <property type="entry name" value="Epimerase"/>
    <property type="match status" value="2"/>
</dbReference>